<comment type="caution">
    <text evidence="2">The sequence shown here is derived from an EMBL/GenBank/DDBJ whole genome shotgun (WGS) entry which is preliminary data.</text>
</comment>
<dbReference type="Gene3D" id="3.60.21.10">
    <property type="match status" value="1"/>
</dbReference>
<accession>U2QFN7</accession>
<dbReference type="GO" id="GO:0016020">
    <property type="term" value="C:membrane"/>
    <property type="evidence" value="ECO:0007669"/>
    <property type="project" value="GOC"/>
</dbReference>
<dbReference type="Proteomes" id="UP000017052">
    <property type="component" value="Unassembled WGS sequence"/>
</dbReference>
<sequence length="304" mass="32421">MAHHARALATTLGGTAAFGAAVLGAAVVEAHAFTTHHVDVPVLAPGSAPIRVLHISDIHLQARQRDKMAFLRRLADERPDLVVSTGDHISQGRAIEELVEALTPLRELPGVFVLGSNDFEAPVWRNPAAYLWSTTSDLENPARVALPTEHLRERLQGLGWVDLDDAAVRVRAAGCTLDLRGTGDPHIGLDHYERVAGPPAADAAVTIGVTHAPYRRVLDAMVDDGVGLVLAGHTHGGQVCLPNGRAIITNCDIDPGRASGLHRWAHAGHEGWLHVSNGMGTSPFAPYRLFCRPSATLLRLVPAS</sequence>
<dbReference type="PANTHER" id="PTHR31302:SF20">
    <property type="entry name" value="CONSERVED PROTEIN"/>
    <property type="match status" value="1"/>
</dbReference>
<dbReference type="GO" id="GO:0009245">
    <property type="term" value="P:lipid A biosynthetic process"/>
    <property type="evidence" value="ECO:0007669"/>
    <property type="project" value="TreeGrafter"/>
</dbReference>
<dbReference type="SUPFAM" id="SSF56300">
    <property type="entry name" value="Metallo-dependent phosphatases"/>
    <property type="match status" value="1"/>
</dbReference>
<reference evidence="2" key="1">
    <citation type="submission" date="2013-08" db="EMBL/GenBank/DDBJ databases">
        <authorList>
            <person name="Durkin A.S."/>
            <person name="Haft D.R."/>
            <person name="McCorrison J."/>
            <person name="Torralba M."/>
            <person name="Gillis M."/>
            <person name="Haft D.H."/>
            <person name="Methe B."/>
            <person name="Sutton G."/>
            <person name="Nelson K.E."/>
        </authorList>
    </citation>
    <scope>NUCLEOTIDE SEQUENCE [LARGE SCALE GENOMIC DNA]</scope>
    <source>
        <strain evidence="2">F0233</strain>
    </source>
</reference>
<evidence type="ECO:0000313" key="2">
    <source>
        <dbReference type="EMBL" id="ERK61710.1"/>
    </source>
</evidence>
<dbReference type="InterPro" id="IPR051158">
    <property type="entry name" value="Metallophosphoesterase_sf"/>
</dbReference>
<evidence type="ECO:0000313" key="3">
    <source>
        <dbReference type="Proteomes" id="UP000017052"/>
    </source>
</evidence>
<proteinExistence type="predicted"/>
<dbReference type="EMBL" id="ACVN02000045">
    <property type="protein sequence ID" value="ERK61710.1"/>
    <property type="molecule type" value="Genomic_DNA"/>
</dbReference>
<dbReference type="RefSeq" id="WP_021796477.1">
    <property type="nucleotide sequence ID" value="NZ_ACVN02000045.1"/>
</dbReference>
<evidence type="ECO:0000259" key="1">
    <source>
        <dbReference type="Pfam" id="PF00149"/>
    </source>
</evidence>
<dbReference type="GeneID" id="95360154"/>
<dbReference type="PANTHER" id="PTHR31302">
    <property type="entry name" value="TRANSMEMBRANE PROTEIN WITH METALLOPHOSPHOESTERASE DOMAIN-RELATED"/>
    <property type="match status" value="1"/>
</dbReference>
<dbReference type="GO" id="GO:0008758">
    <property type="term" value="F:UDP-2,3-diacylglucosamine hydrolase activity"/>
    <property type="evidence" value="ECO:0007669"/>
    <property type="project" value="TreeGrafter"/>
</dbReference>
<dbReference type="AlphaFoldDB" id="U2QFN7"/>
<protein>
    <submittedName>
        <fullName evidence="2">Calcineurin-like phosphoesterase family protein</fullName>
    </submittedName>
</protein>
<organism evidence="2 3">
    <name type="scientific">Propionibacterium acidifaciens F0233</name>
    <dbReference type="NCBI Taxonomy" id="553198"/>
    <lineage>
        <taxon>Bacteria</taxon>
        <taxon>Bacillati</taxon>
        <taxon>Actinomycetota</taxon>
        <taxon>Actinomycetes</taxon>
        <taxon>Propionibacteriales</taxon>
        <taxon>Propionibacteriaceae</taxon>
        <taxon>Propionibacterium</taxon>
    </lineage>
</organism>
<dbReference type="Pfam" id="PF00149">
    <property type="entry name" value="Metallophos"/>
    <property type="match status" value="1"/>
</dbReference>
<feature type="domain" description="Calcineurin-like phosphoesterase" evidence="1">
    <location>
        <begin position="50"/>
        <end position="236"/>
    </location>
</feature>
<dbReference type="OrthoDB" id="9780884at2"/>
<dbReference type="InterPro" id="IPR029052">
    <property type="entry name" value="Metallo-depent_PP-like"/>
</dbReference>
<keyword evidence="3" id="KW-1185">Reference proteome</keyword>
<dbReference type="InterPro" id="IPR004843">
    <property type="entry name" value="Calcineurin-like_PHP"/>
</dbReference>
<name>U2QFN7_9ACTN</name>
<gene>
    <name evidence="2" type="ORF">HMPREF0682_2029</name>
</gene>